<reference evidence="3 4" key="1">
    <citation type="submission" date="2024-09" db="EMBL/GenBank/DDBJ databases">
        <authorList>
            <person name="Sun Q."/>
            <person name="Mori K."/>
        </authorList>
    </citation>
    <scope>NUCLEOTIDE SEQUENCE [LARGE SCALE GENOMIC DNA]</scope>
    <source>
        <strain evidence="3 4">KCTC 23315</strain>
    </source>
</reference>
<organism evidence="3 4">
    <name type="scientific">Rheinheimera tilapiae</name>
    <dbReference type="NCBI Taxonomy" id="875043"/>
    <lineage>
        <taxon>Bacteria</taxon>
        <taxon>Pseudomonadati</taxon>
        <taxon>Pseudomonadota</taxon>
        <taxon>Gammaproteobacteria</taxon>
        <taxon>Chromatiales</taxon>
        <taxon>Chromatiaceae</taxon>
        <taxon>Rheinheimera</taxon>
    </lineage>
</organism>
<feature type="coiled-coil region" evidence="1">
    <location>
        <begin position="441"/>
        <end position="468"/>
    </location>
</feature>
<dbReference type="Proteomes" id="UP001589813">
    <property type="component" value="Unassembled WGS sequence"/>
</dbReference>
<dbReference type="InterPro" id="IPR016098">
    <property type="entry name" value="CAP/MinC_C"/>
</dbReference>
<dbReference type="InterPro" id="IPR046865">
    <property type="entry name" value="FapA_b_solenoid"/>
</dbReference>
<evidence type="ECO:0000313" key="3">
    <source>
        <dbReference type="EMBL" id="MFC0048155.1"/>
    </source>
</evidence>
<proteinExistence type="predicted"/>
<gene>
    <name evidence="3" type="ORF">ACFFJP_07610</name>
</gene>
<dbReference type="RefSeq" id="WP_377242076.1">
    <property type="nucleotide sequence ID" value="NZ_JBHLXP010000001.1"/>
</dbReference>
<evidence type="ECO:0000256" key="1">
    <source>
        <dbReference type="SAM" id="Coils"/>
    </source>
</evidence>
<keyword evidence="4" id="KW-1185">Reference proteome</keyword>
<dbReference type="InterPro" id="IPR046866">
    <property type="entry name" value="FapA_N"/>
</dbReference>
<comment type="caution">
    <text evidence="3">The sequence shown here is derived from an EMBL/GenBank/DDBJ whole genome shotgun (WGS) entry which is preliminary data.</text>
</comment>
<dbReference type="InterPro" id="IPR005646">
    <property type="entry name" value="FapA"/>
</dbReference>
<dbReference type="PANTHER" id="PTHR38032:SF1">
    <property type="entry name" value="RNA-BINDING PROTEIN KHPB N-TERMINAL DOMAIN-CONTAINING PROTEIN"/>
    <property type="match status" value="1"/>
</dbReference>
<dbReference type="SUPFAM" id="SSF63848">
    <property type="entry name" value="Cell-division inhibitor MinC, C-terminal domain"/>
    <property type="match status" value="1"/>
</dbReference>
<dbReference type="Pfam" id="PF20250">
    <property type="entry name" value="FapA_N"/>
    <property type="match status" value="1"/>
</dbReference>
<evidence type="ECO:0000259" key="2">
    <source>
        <dbReference type="Pfam" id="PF20250"/>
    </source>
</evidence>
<feature type="domain" description="Flagellar Assembly Protein A N-terminal region" evidence="2">
    <location>
        <begin position="88"/>
        <end position="264"/>
    </location>
</feature>
<sequence length="559" mass="60655">MNKVAMQFSKDEDFIEVRVAVGLDDLTAQVIRDALHEAGYARCFILTEQINQLLADYLALQNDIKLNKLKEGVVVRRKIAERRSAVLTIQIAADSMSAVAEIIAAWGGAPVSANDVVKAAQEAGVSFGFQKDAIVQLVGTASRAEPGSKLQQIIAVGRVMQPGQNASFEALVEGLTVRPNRPLQVSESKVDLRDFGVIPSVRSGDEVIRRRPPTKGIDGVSVRGDITLAPPGQQVEWKPGEGTEICPTDVDVLVASRDGMPRVMEAGAAVDEVYAVKKVDLSTGHVQFKGSVIINGDVTENMKVIAGGNIFIKGMAEGSLIESGGDIHIGGAIIGHQFSAQDNSLESFSTVVRAAGSIQCTLAQYARIECNGDFQATKQINHCDVNARSVIAGTEDKLNGKIVGGRFYLDFGLKAGILGAPSESALQMNLNRRIDPVLEKQQALKQNIAMVKQEMEQIRQSLEQMKQQDRSAAAVEQMKYLVDDFEAQKAIALALIEDVKLLEVDRLSKMTEVLVLVKQQMFAGIEFKLGSEILPVKREYGPSKIHQVEARLSIEPWVS</sequence>
<name>A0ABV6BBA0_9GAMM</name>
<dbReference type="Pfam" id="PF03961">
    <property type="entry name" value="FapA"/>
    <property type="match status" value="1"/>
</dbReference>
<evidence type="ECO:0000313" key="4">
    <source>
        <dbReference type="Proteomes" id="UP001589813"/>
    </source>
</evidence>
<accession>A0ABV6BBA0</accession>
<keyword evidence="1" id="KW-0175">Coiled coil</keyword>
<dbReference type="EMBL" id="JBHLXP010000001">
    <property type="protein sequence ID" value="MFC0048155.1"/>
    <property type="molecule type" value="Genomic_DNA"/>
</dbReference>
<protein>
    <submittedName>
        <fullName evidence="3">DUF342 domain-containing protein</fullName>
    </submittedName>
</protein>
<dbReference type="InterPro" id="IPR036145">
    <property type="entry name" value="MinC_C_sf"/>
</dbReference>
<dbReference type="Gene3D" id="2.160.20.70">
    <property type="match status" value="1"/>
</dbReference>
<dbReference type="PANTHER" id="PTHR38032">
    <property type="entry name" value="POLYMERASE-RELATED"/>
    <property type="match status" value="1"/>
</dbReference>